<evidence type="ECO:0000256" key="4">
    <source>
        <dbReference type="RuleBase" id="RU000461"/>
    </source>
</evidence>
<sequence>MKEKRQKATKPEESILSYWINYKPMLSDDEIYNLCMTFLTMGHENVATAISWFIITLAENPDVQDEIREELKPSNDRNPTPKSTKLVSSFYETMRLFPSVPALTRMSTKENIVNGYKIPPGYEVFVPIYSTNRDQEVWGEDNEDFNPSRFKDQNKCPYFSTKGLPDAISFGVGARACLGRPLSMVEMKATITTLLLKYQISSKRSEKTKANNFVSLRPGKHEISFTPIPSVAKM</sequence>
<comment type="cofactor">
    <cofactor evidence="1 3">
        <name>heme</name>
        <dbReference type="ChEBI" id="CHEBI:30413"/>
    </cofactor>
</comment>
<comment type="similarity">
    <text evidence="2 4">Belongs to the cytochrome P450 family.</text>
</comment>
<keyword evidence="4" id="KW-0560">Oxidoreductase</keyword>
<proteinExistence type="inferred from homology"/>
<dbReference type="GO" id="GO:0005506">
    <property type="term" value="F:iron ion binding"/>
    <property type="evidence" value="ECO:0007669"/>
    <property type="project" value="InterPro"/>
</dbReference>
<evidence type="ECO:0000313" key="5">
    <source>
        <dbReference type="EMBL" id="CAE0433379.1"/>
    </source>
</evidence>
<feature type="binding site" description="axial binding residue" evidence="3">
    <location>
        <position position="177"/>
    </location>
    <ligand>
        <name>heme</name>
        <dbReference type="ChEBI" id="CHEBI:30413"/>
    </ligand>
    <ligandPart>
        <name>Fe</name>
        <dbReference type="ChEBI" id="CHEBI:18248"/>
    </ligandPart>
</feature>
<protein>
    <recommendedName>
        <fullName evidence="6">Cytochrome P450</fullName>
    </recommendedName>
</protein>
<evidence type="ECO:0000256" key="3">
    <source>
        <dbReference type="PIRSR" id="PIRSR602401-1"/>
    </source>
</evidence>
<dbReference type="Gene3D" id="1.10.630.10">
    <property type="entry name" value="Cytochrome P450"/>
    <property type="match status" value="1"/>
</dbReference>
<keyword evidence="3 4" id="KW-0408">Iron</keyword>
<evidence type="ECO:0000256" key="1">
    <source>
        <dbReference type="ARBA" id="ARBA00001971"/>
    </source>
</evidence>
<dbReference type="PRINTS" id="PR00385">
    <property type="entry name" value="P450"/>
</dbReference>
<dbReference type="PANTHER" id="PTHR24305">
    <property type="entry name" value="CYTOCHROME P450"/>
    <property type="match status" value="1"/>
</dbReference>
<dbReference type="SUPFAM" id="SSF48264">
    <property type="entry name" value="Cytochrome P450"/>
    <property type="match status" value="1"/>
</dbReference>
<keyword evidence="3 4" id="KW-0349">Heme</keyword>
<evidence type="ECO:0008006" key="6">
    <source>
        <dbReference type="Google" id="ProtNLM"/>
    </source>
</evidence>
<accession>A0A7S3PFH7</accession>
<dbReference type="GO" id="GO:0020037">
    <property type="term" value="F:heme binding"/>
    <property type="evidence" value="ECO:0007669"/>
    <property type="project" value="InterPro"/>
</dbReference>
<dbReference type="GO" id="GO:0004497">
    <property type="term" value="F:monooxygenase activity"/>
    <property type="evidence" value="ECO:0007669"/>
    <property type="project" value="UniProtKB-KW"/>
</dbReference>
<evidence type="ECO:0000256" key="2">
    <source>
        <dbReference type="ARBA" id="ARBA00010617"/>
    </source>
</evidence>
<dbReference type="PANTHER" id="PTHR24305:SF166">
    <property type="entry name" value="CYTOCHROME P450 12A4, MITOCHONDRIAL-RELATED"/>
    <property type="match status" value="1"/>
</dbReference>
<dbReference type="InterPro" id="IPR036396">
    <property type="entry name" value="Cyt_P450_sf"/>
</dbReference>
<keyword evidence="3 4" id="KW-0479">Metal-binding</keyword>
<dbReference type="PROSITE" id="PS00086">
    <property type="entry name" value="CYTOCHROME_P450"/>
    <property type="match status" value="1"/>
</dbReference>
<keyword evidence="4" id="KW-0503">Monooxygenase</keyword>
<dbReference type="InterPro" id="IPR050121">
    <property type="entry name" value="Cytochrome_P450_monoxygenase"/>
</dbReference>
<dbReference type="Pfam" id="PF00067">
    <property type="entry name" value="p450"/>
    <property type="match status" value="1"/>
</dbReference>
<reference evidence="5" key="1">
    <citation type="submission" date="2021-01" db="EMBL/GenBank/DDBJ databases">
        <authorList>
            <person name="Corre E."/>
            <person name="Pelletier E."/>
            <person name="Niang G."/>
            <person name="Scheremetjew M."/>
            <person name="Finn R."/>
            <person name="Kale V."/>
            <person name="Holt S."/>
            <person name="Cochrane G."/>
            <person name="Meng A."/>
            <person name="Brown T."/>
            <person name="Cohen L."/>
        </authorList>
    </citation>
    <scope>NUCLEOTIDE SEQUENCE</scope>
    <source>
        <strain evidence="5">GSBS06</strain>
    </source>
</reference>
<dbReference type="InterPro" id="IPR002401">
    <property type="entry name" value="Cyt_P450_E_grp-I"/>
</dbReference>
<dbReference type="EMBL" id="HBIN01005149">
    <property type="protein sequence ID" value="CAE0433379.1"/>
    <property type="molecule type" value="Transcribed_RNA"/>
</dbReference>
<dbReference type="PRINTS" id="PR00463">
    <property type="entry name" value="EP450I"/>
</dbReference>
<name>A0A7S3PFH7_9STRA</name>
<organism evidence="5">
    <name type="scientific">Aplanochytrium stocchinoi</name>
    <dbReference type="NCBI Taxonomy" id="215587"/>
    <lineage>
        <taxon>Eukaryota</taxon>
        <taxon>Sar</taxon>
        <taxon>Stramenopiles</taxon>
        <taxon>Bigyra</taxon>
        <taxon>Labyrinthulomycetes</taxon>
        <taxon>Thraustochytrida</taxon>
        <taxon>Thraustochytriidae</taxon>
        <taxon>Aplanochytrium</taxon>
    </lineage>
</organism>
<dbReference type="InterPro" id="IPR001128">
    <property type="entry name" value="Cyt_P450"/>
</dbReference>
<gene>
    <name evidence="5" type="ORF">ASTO00021_LOCUS3700</name>
</gene>
<dbReference type="AlphaFoldDB" id="A0A7S3PFH7"/>
<dbReference type="InterPro" id="IPR017972">
    <property type="entry name" value="Cyt_P450_CS"/>
</dbReference>
<dbReference type="GO" id="GO:0016705">
    <property type="term" value="F:oxidoreductase activity, acting on paired donors, with incorporation or reduction of molecular oxygen"/>
    <property type="evidence" value="ECO:0007669"/>
    <property type="project" value="InterPro"/>
</dbReference>
<dbReference type="CDD" id="cd00302">
    <property type="entry name" value="cytochrome_P450"/>
    <property type="match status" value="1"/>
</dbReference>